<dbReference type="SUPFAM" id="SSF55874">
    <property type="entry name" value="ATPase domain of HSP90 chaperone/DNA topoisomerase II/histidine kinase"/>
    <property type="match status" value="1"/>
</dbReference>
<evidence type="ECO:0000256" key="3">
    <source>
        <dbReference type="ARBA" id="ARBA00012438"/>
    </source>
</evidence>
<evidence type="ECO:0000256" key="5">
    <source>
        <dbReference type="ARBA" id="ARBA00022679"/>
    </source>
</evidence>
<evidence type="ECO:0000259" key="13">
    <source>
        <dbReference type="PROSITE" id="PS50885"/>
    </source>
</evidence>
<keyword evidence="5" id="KW-0808">Transferase</keyword>
<keyword evidence="7 14" id="KW-0418">Kinase</keyword>
<evidence type="ECO:0000256" key="11">
    <source>
        <dbReference type="SAM" id="Phobius"/>
    </source>
</evidence>
<dbReference type="Proteomes" id="UP000611796">
    <property type="component" value="Unassembled WGS sequence"/>
</dbReference>
<reference evidence="14 15" key="1">
    <citation type="submission" date="2020-08" db="EMBL/GenBank/DDBJ databases">
        <authorList>
            <person name="Liu C."/>
            <person name="Sun Q."/>
        </authorList>
    </citation>
    <scope>NUCLEOTIDE SEQUENCE [LARGE SCALE GENOMIC DNA]</scope>
    <source>
        <strain evidence="14 15">NSJ-45</strain>
    </source>
</reference>
<evidence type="ECO:0000256" key="4">
    <source>
        <dbReference type="ARBA" id="ARBA00022553"/>
    </source>
</evidence>
<keyword evidence="8 11" id="KW-1133">Transmembrane helix</keyword>
<feature type="transmembrane region" description="Helical" evidence="11">
    <location>
        <begin position="141"/>
        <end position="162"/>
    </location>
</feature>
<evidence type="ECO:0000256" key="7">
    <source>
        <dbReference type="ARBA" id="ARBA00022777"/>
    </source>
</evidence>
<dbReference type="InterPro" id="IPR050398">
    <property type="entry name" value="HssS/ArlS-like"/>
</dbReference>
<dbReference type="SUPFAM" id="SSF47384">
    <property type="entry name" value="Homodimeric domain of signal transducing histidine kinase"/>
    <property type="match status" value="1"/>
</dbReference>
<dbReference type="PROSITE" id="PS50109">
    <property type="entry name" value="HIS_KIN"/>
    <property type="match status" value="1"/>
</dbReference>
<comment type="catalytic activity">
    <reaction evidence="1">
        <text>ATP + protein L-histidine = ADP + protein N-phospho-L-histidine.</text>
        <dbReference type="EC" id="2.7.13.3"/>
    </reaction>
</comment>
<accession>A0ABR7K393</accession>
<dbReference type="InterPro" id="IPR003661">
    <property type="entry name" value="HisK_dim/P_dom"/>
</dbReference>
<keyword evidence="15" id="KW-1185">Reference proteome</keyword>
<evidence type="ECO:0000256" key="9">
    <source>
        <dbReference type="ARBA" id="ARBA00023012"/>
    </source>
</evidence>
<dbReference type="EMBL" id="JACRWD010000001">
    <property type="protein sequence ID" value="MBC6003581.1"/>
    <property type="molecule type" value="Genomic_DNA"/>
</dbReference>
<gene>
    <name evidence="14" type="ORF">H8891_07180</name>
</gene>
<comment type="subcellular location">
    <subcellularLocation>
        <location evidence="2">Membrane</location>
        <topology evidence="2">Multi-pass membrane protein</topology>
    </subcellularLocation>
</comment>
<keyword evidence="9" id="KW-0902">Two-component regulatory system</keyword>
<dbReference type="EC" id="2.7.13.3" evidence="3"/>
<evidence type="ECO:0000256" key="1">
    <source>
        <dbReference type="ARBA" id="ARBA00000085"/>
    </source>
</evidence>
<evidence type="ECO:0000256" key="6">
    <source>
        <dbReference type="ARBA" id="ARBA00022692"/>
    </source>
</evidence>
<comment type="caution">
    <text evidence="14">The sequence shown here is derived from an EMBL/GenBank/DDBJ whole genome shotgun (WGS) entry which is preliminary data.</text>
</comment>
<evidence type="ECO:0000259" key="12">
    <source>
        <dbReference type="PROSITE" id="PS50109"/>
    </source>
</evidence>
<dbReference type="SMART" id="SM00388">
    <property type="entry name" value="HisKA"/>
    <property type="match status" value="1"/>
</dbReference>
<dbReference type="InterPro" id="IPR005467">
    <property type="entry name" value="His_kinase_dom"/>
</dbReference>
<feature type="domain" description="Histidine kinase" evidence="12">
    <location>
        <begin position="225"/>
        <end position="441"/>
    </location>
</feature>
<organism evidence="14 15">
    <name type="scientific">Paeniclostridium hominis</name>
    <dbReference type="NCBI Taxonomy" id="2764329"/>
    <lineage>
        <taxon>Bacteria</taxon>
        <taxon>Bacillati</taxon>
        <taxon>Bacillota</taxon>
        <taxon>Clostridia</taxon>
        <taxon>Peptostreptococcales</taxon>
        <taxon>Peptostreptococcaceae</taxon>
        <taxon>Paeniclostridium</taxon>
    </lineage>
</organism>
<keyword evidence="4" id="KW-0597">Phosphoprotein</keyword>
<dbReference type="Gene3D" id="3.30.565.10">
    <property type="entry name" value="Histidine kinase-like ATPase, C-terminal domain"/>
    <property type="match status" value="1"/>
</dbReference>
<dbReference type="InterPro" id="IPR004358">
    <property type="entry name" value="Sig_transdc_His_kin-like_C"/>
</dbReference>
<dbReference type="PANTHER" id="PTHR45528">
    <property type="entry name" value="SENSOR HISTIDINE KINASE CPXA"/>
    <property type="match status" value="1"/>
</dbReference>
<keyword evidence="10 11" id="KW-0472">Membrane</keyword>
<name>A0ABR7K393_9FIRM</name>
<feature type="domain" description="HAMP" evidence="13">
    <location>
        <begin position="164"/>
        <end position="217"/>
    </location>
</feature>
<dbReference type="CDD" id="cd00082">
    <property type="entry name" value="HisKA"/>
    <property type="match status" value="1"/>
</dbReference>
<dbReference type="InterPro" id="IPR036097">
    <property type="entry name" value="HisK_dim/P_sf"/>
</dbReference>
<dbReference type="CDD" id="cd00075">
    <property type="entry name" value="HATPase"/>
    <property type="match status" value="1"/>
</dbReference>
<evidence type="ECO:0000313" key="15">
    <source>
        <dbReference type="Proteomes" id="UP000611796"/>
    </source>
</evidence>
<evidence type="ECO:0000256" key="10">
    <source>
        <dbReference type="ARBA" id="ARBA00023136"/>
    </source>
</evidence>
<dbReference type="GO" id="GO:0016301">
    <property type="term" value="F:kinase activity"/>
    <property type="evidence" value="ECO:0007669"/>
    <property type="project" value="UniProtKB-KW"/>
</dbReference>
<dbReference type="Pfam" id="PF02518">
    <property type="entry name" value="HATPase_c"/>
    <property type="match status" value="1"/>
</dbReference>
<dbReference type="InterPro" id="IPR003660">
    <property type="entry name" value="HAMP_dom"/>
</dbReference>
<evidence type="ECO:0000313" key="14">
    <source>
        <dbReference type="EMBL" id="MBC6003581.1"/>
    </source>
</evidence>
<dbReference type="PANTHER" id="PTHR45528:SF12">
    <property type="entry name" value="SENSOR HISTIDINE KINASE ARSS"/>
    <property type="match status" value="1"/>
</dbReference>
<dbReference type="Pfam" id="PF00512">
    <property type="entry name" value="HisKA"/>
    <property type="match status" value="1"/>
</dbReference>
<protein>
    <recommendedName>
        <fullName evidence="3">histidine kinase</fullName>
        <ecNumber evidence="3">2.7.13.3</ecNumber>
    </recommendedName>
</protein>
<dbReference type="SMART" id="SM00387">
    <property type="entry name" value="HATPase_c"/>
    <property type="match status" value="1"/>
</dbReference>
<proteinExistence type="predicted"/>
<feature type="transmembrane region" description="Helical" evidence="11">
    <location>
        <begin position="6"/>
        <end position="27"/>
    </location>
</feature>
<evidence type="ECO:0000256" key="2">
    <source>
        <dbReference type="ARBA" id="ARBA00004141"/>
    </source>
</evidence>
<dbReference type="InterPro" id="IPR003594">
    <property type="entry name" value="HATPase_dom"/>
</dbReference>
<dbReference type="PRINTS" id="PR00344">
    <property type="entry name" value="BCTRLSENSOR"/>
</dbReference>
<evidence type="ECO:0000256" key="8">
    <source>
        <dbReference type="ARBA" id="ARBA00022989"/>
    </source>
</evidence>
<dbReference type="Gene3D" id="1.10.287.130">
    <property type="match status" value="1"/>
</dbReference>
<dbReference type="PROSITE" id="PS50885">
    <property type="entry name" value="HAMP"/>
    <property type="match status" value="1"/>
</dbReference>
<sequence>MSFISFISIVLIFLITYVSQFIVFRIWTVKYEKEEIESRARELELLLNNNDSNDIHEKIVDSMDINAIIYNSNNEILLNTMDKIPKDFKYKKPSSVKSDVIFDMDDDKINLISPINIKNNNYYMYIEKESDLFGDFLESTIPIIIIMLIVGLIISLIAGMYISKQFIKKLNNLSSTMKKIQEKGISNRVAIQNPKDDFDKVNIIFNDMMDSVENSFEVQKQFVQDASHELRTPLTILKGHLKMLDRWGKNDPEILDKSLKISLEEVDRLTKLVNDLLELGKLDKKNNLDEEIIKINLSKIINEVIYDFEIIRKDVVFDFESNELLYIYMSQKHFKQLLIIFIDNAIKYCDKDEKHIKIRVYEENDRVNISIKDNGIGIEKDEIPKITDKFYRVDKSRKYNNSFGIGLSIASQIINIYNCKLEIKSEVGVGTEIIIQSDIKQG</sequence>
<dbReference type="InterPro" id="IPR036890">
    <property type="entry name" value="HATPase_C_sf"/>
</dbReference>
<keyword evidence="6 11" id="KW-0812">Transmembrane</keyword>
<dbReference type="Gene3D" id="6.10.340.10">
    <property type="match status" value="1"/>
</dbReference>